<dbReference type="STRING" id="983917.RGE_02670"/>
<keyword evidence="2" id="KW-1185">Reference proteome</keyword>
<organism evidence="1 2">
    <name type="scientific">Rubrivivax gelatinosus (strain NBRC 100245 / IL144)</name>
    <dbReference type="NCBI Taxonomy" id="983917"/>
    <lineage>
        <taxon>Bacteria</taxon>
        <taxon>Pseudomonadati</taxon>
        <taxon>Pseudomonadota</taxon>
        <taxon>Betaproteobacteria</taxon>
        <taxon>Burkholderiales</taxon>
        <taxon>Sphaerotilaceae</taxon>
        <taxon>Rubrivivax</taxon>
    </lineage>
</organism>
<name>I0HKS5_RUBGI</name>
<gene>
    <name evidence="1" type="ordered locus">RGE_02670</name>
</gene>
<dbReference type="PATRIC" id="fig|983917.3.peg.263"/>
<dbReference type="HOGENOM" id="CLU_3257332_0_0_4"/>
<dbReference type="AlphaFoldDB" id="I0HKS5"/>
<sequence length="42" mass="4482">MSPLTSGAPGDGRPRPGVPMLLRRLVTATRANPRWTARDPGV</sequence>
<accession>I0HKS5</accession>
<protein>
    <submittedName>
        <fullName evidence="1">Uncharacterized protein</fullName>
    </submittedName>
</protein>
<proteinExistence type="predicted"/>
<evidence type="ECO:0000313" key="2">
    <source>
        <dbReference type="Proteomes" id="UP000007883"/>
    </source>
</evidence>
<dbReference type="Proteomes" id="UP000007883">
    <property type="component" value="Chromosome"/>
</dbReference>
<dbReference type="KEGG" id="rge:RGE_02670"/>
<reference evidence="1 2" key="1">
    <citation type="journal article" date="2012" name="J. Bacteriol.">
        <title>Complete genome sequence of phototrophic betaproteobacterium Rubrivivax gelatinosus IL144.</title>
        <authorList>
            <person name="Nagashima S."/>
            <person name="Kamimura A."/>
            <person name="Shimizu T."/>
            <person name="Nakamura-isaki S."/>
            <person name="Aono E."/>
            <person name="Sakamoto K."/>
            <person name="Ichikawa N."/>
            <person name="Nakazawa H."/>
            <person name="Sekine M."/>
            <person name="Yamazaki S."/>
            <person name="Fujita N."/>
            <person name="Shimada K."/>
            <person name="Hanada S."/>
            <person name="Nagashima K.V.P."/>
        </authorList>
    </citation>
    <scope>NUCLEOTIDE SEQUENCE [LARGE SCALE GENOMIC DNA]</scope>
    <source>
        <strain evidence="2">NBRC 100245 / IL144</strain>
    </source>
</reference>
<evidence type="ECO:0000313" key="1">
    <source>
        <dbReference type="EMBL" id="BAL93612.1"/>
    </source>
</evidence>
<dbReference type="EMBL" id="AP012320">
    <property type="protein sequence ID" value="BAL93612.1"/>
    <property type="molecule type" value="Genomic_DNA"/>
</dbReference>